<dbReference type="SUPFAM" id="SSF54427">
    <property type="entry name" value="NTF2-like"/>
    <property type="match status" value="1"/>
</dbReference>
<dbReference type="InterPro" id="IPR002075">
    <property type="entry name" value="NTF2_dom"/>
</dbReference>
<reference evidence="2 3" key="1">
    <citation type="submission" date="2021-08" db="EMBL/GenBank/DDBJ databases">
        <title>Draft genome sequence of Spirulina subsalsa with high tolerance to salinity and hype-accumulation of phycocyanin.</title>
        <authorList>
            <person name="Pei H."/>
            <person name="Jiang L."/>
        </authorList>
    </citation>
    <scope>NUCLEOTIDE SEQUENCE [LARGE SCALE GENOMIC DNA]</scope>
    <source>
        <strain evidence="2 3">FACHB-351</strain>
    </source>
</reference>
<evidence type="ECO:0000259" key="1">
    <source>
        <dbReference type="Pfam" id="PF02136"/>
    </source>
</evidence>
<feature type="domain" description="Nuclear transport factor 2" evidence="1">
    <location>
        <begin position="18"/>
        <end position="115"/>
    </location>
</feature>
<keyword evidence="3" id="KW-1185">Reference proteome</keyword>
<evidence type="ECO:0000313" key="2">
    <source>
        <dbReference type="EMBL" id="MCW6035743.1"/>
    </source>
</evidence>
<dbReference type="Pfam" id="PF02136">
    <property type="entry name" value="NTF2"/>
    <property type="match status" value="1"/>
</dbReference>
<gene>
    <name evidence="2" type="ORF">K4A83_05575</name>
</gene>
<name>A0ABT3L2K9_9CYAN</name>
<accession>A0ABT3L2K9</accession>
<sequence length="136" mass="15058">MVFSLHSSDTLTIQGVNQAVIGQYFTALNAGDFAATAQLFAQQGELYPPFEEAIAGPSAIQHYLEQEAQGLRCEPQQGETLTRDNDMTLVQVKGRVHTPVFSVNVAWQFLLNPNSEILQVQVKLLASLEELLSLRR</sequence>
<dbReference type="EMBL" id="JAIHOM010000019">
    <property type="protein sequence ID" value="MCW6035743.1"/>
    <property type="molecule type" value="Genomic_DNA"/>
</dbReference>
<evidence type="ECO:0000313" key="3">
    <source>
        <dbReference type="Proteomes" id="UP001526426"/>
    </source>
</evidence>
<dbReference type="Proteomes" id="UP001526426">
    <property type="component" value="Unassembled WGS sequence"/>
</dbReference>
<dbReference type="Gene3D" id="3.10.450.50">
    <property type="match status" value="1"/>
</dbReference>
<dbReference type="RefSeq" id="WP_265263459.1">
    <property type="nucleotide sequence ID" value="NZ_JAIHOM010000019.1"/>
</dbReference>
<organism evidence="2 3">
    <name type="scientific">Spirulina subsalsa FACHB-351</name>
    <dbReference type="NCBI Taxonomy" id="234711"/>
    <lineage>
        <taxon>Bacteria</taxon>
        <taxon>Bacillati</taxon>
        <taxon>Cyanobacteriota</taxon>
        <taxon>Cyanophyceae</taxon>
        <taxon>Spirulinales</taxon>
        <taxon>Spirulinaceae</taxon>
        <taxon>Spirulina</taxon>
    </lineage>
</organism>
<comment type="caution">
    <text evidence="2">The sequence shown here is derived from an EMBL/GenBank/DDBJ whole genome shotgun (WGS) entry which is preliminary data.</text>
</comment>
<dbReference type="InterPro" id="IPR032710">
    <property type="entry name" value="NTF2-like_dom_sf"/>
</dbReference>
<proteinExistence type="predicted"/>
<protein>
    <submittedName>
        <fullName evidence="2">Nuclear transport factor 2 family protein</fullName>
    </submittedName>
</protein>